<dbReference type="AlphaFoldDB" id="A0AA40KKV8"/>
<dbReference type="Gene3D" id="1.20.5.5200">
    <property type="match status" value="1"/>
</dbReference>
<dbReference type="GO" id="GO:0005776">
    <property type="term" value="C:autophagosome"/>
    <property type="evidence" value="ECO:0007669"/>
    <property type="project" value="TreeGrafter"/>
</dbReference>
<feature type="transmembrane region" description="Helical" evidence="1">
    <location>
        <begin position="32"/>
        <end position="58"/>
    </location>
</feature>
<evidence type="ECO:0000313" key="3">
    <source>
        <dbReference type="EMBL" id="KAK1123791.1"/>
    </source>
</evidence>
<feature type="transmembrane region" description="Helical" evidence="1">
    <location>
        <begin position="70"/>
        <end position="92"/>
    </location>
</feature>
<dbReference type="InterPro" id="IPR033952">
    <property type="entry name" value="STING_C"/>
</dbReference>
<dbReference type="GO" id="GO:0061507">
    <property type="term" value="F:2',3'-cyclic GMP-AMP binding"/>
    <property type="evidence" value="ECO:0007669"/>
    <property type="project" value="TreeGrafter"/>
</dbReference>
<dbReference type="Pfam" id="PF15009">
    <property type="entry name" value="STING_LBD"/>
    <property type="match status" value="1"/>
</dbReference>
<dbReference type="Gene3D" id="3.40.50.12100">
    <property type="entry name" value="Stimulator of interferon genes protein"/>
    <property type="match status" value="1"/>
</dbReference>
<dbReference type="EMBL" id="JAHYIQ010000020">
    <property type="protein sequence ID" value="KAK1123791.1"/>
    <property type="molecule type" value="Genomic_DNA"/>
</dbReference>
<dbReference type="InterPro" id="IPR055432">
    <property type="entry name" value="STING_LBD"/>
</dbReference>
<dbReference type="GO" id="GO:0045087">
    <property type="term" value="P:innate immune response"/>
    <property type="evidence" value="ECO:0007669"/>
    <property type="project" value="TreeGrafter"/>
</dbReference>
<comment type="caution">
    <text evidence="3">The sequence shown here is derived from an EMBL/GenBank/DDBJ whole genome shotgun (WGS) entry which is preliminary data.</text>
</comment>
<dbReference type="PANTHER" id="PTHR34339:SF1">
    <property type="entry name" value="STIMULATOR OF INTERFERON GENES PROTEIN"/>
    <property type="match status" value="1"/>
</dbReference>
<dbReference type="Proteomes" id="UP001177670">
    <property type="component" value="Unassembled WGS sequence"/>
</dbReference>
<evidence type="ECO:0000313" key="4">
    <source>
        <dbReference type="Proteomes" id="UP001177670"/>
    </source>
</evidence>
<dbReference type="GO" id="GO:0000045">
    <property type="term" value="P:autophagosome assembly"/>
    <property type="evidence" value="ECO:0007669"/>
    <property type="project" value="TreeGrafter"/>
</dbReference>
<sequence length="353" mass="40774">MEEVIKFFLISCIILCIAVGMYFEIIKENTPILLNYVFVILFYLVIFEIITGSIQYILSFNNAITKNSDLKFDVNALIYNIALIIFILMTVYKCQYGYDYLQKFNVISCTMCVIISYVLSKTAHLDEIKQENTLNINSMQGLDYGSAMAYSYYYGYLRIILPSTGSLNKGLVEKLENIEDNHNIKISIHKLFILIPSSSYIPPDLKEASYQWMEGAMNSEEEERNRAGIKKRTYHNTVYKIYPNGQRLKTTPLYIVVEGATPLLTFHEVQKHAHNETNVYKTYAKEIILKFYEKLKELISNDAECADLCELIYYNDYDDNGTKVNVAKVILSRLSQIWNVNSGNFNNVTNIKL</sequence>
<dbReference type="GO" id="GO:0005789">
    <property type="term" value="C:endoplasmic reticulum membrane"/>
    <property type="evidence" value="ECO:0007669"/>
    <property type="project" value="TreeGrafter"/>
</dbReference>
<dbReference type="CDD" id="cd12146">
    <property type="entry name" value="STING_C"/>
    <property type="match status" value="1"/>
</dbReference>
<dbReference type="GO" id="GO:0032481">
    <property type="term" value="P:positive regulation of type I interferon production"/>
    <property type="evidence" value="ECO:0007669"/>
    <property type="project" value="InterPro"/>
</dbReference>
<keyword evidence="1" id="KW-0812">Transmembrane</keyword>
<name>A0AA40KKV8_9HYME</name>
<evidence type="ECO:0000259" key="2">
    <source>
        <dbReference type="Pfam" id="PF15009"/>
    </source>
</evidence>
<reference evidence="3" key="1">
    <citation type="submission" date="2021-10" db="EMBL/GenBank/DDBJ databases">
        <title>Melipona bicolor Genome sequencing and assembly.</title>
        <authorList>
            <person name="Araujo N.S."/>
            <person name="Arias M.C."/>
        </authorList>
    </citation>
    <scope>NUCLEOTIDE SEQUENCE</scope>
    <source>
        <strain evidence="3">USP_2M_L1-L4_2017</strain>
        <tissue evidence="3">Whole body</tissue>
    </source>
</reference>
<feature type="transmembrane region" description="Helical" evidence="1">
    <location>
        <begin position="7"/>
        <end position="26"/>
    </location>
</feature>
<dbReference type="GO" id="GO:0035438">
    <property type="term" value="F:cyclic-di-GMP binding"/>
    <property type="evidence" value="ECO:0007669"/>
    <property type="project" value="InterPro"/>
</dbReference>
<keyword evidence="1" id="KW-0472">Membrane</keyword>
<evidence type="ECO:0000256" key="1">
    <source>
        <dbReference type="SAM" id="Phobius"/>
    </source>
</evidence>
<dbReference type="InterPro" id="IPR038623">
    <property type="entry name" value="STING_C_sf"/>
</dbReference>
<proteinExistence type="predicted"/>
<accession>A0AA40KKV8</accession>
<dbReference type="PANTHER" id="PTHR34339">
    <property type="entry name" value="STIMULATOR OF INTERFERON GENES PROTEIN"/>
    <property type="match status" value="1"/>
</dbReference>
<protein>
    <recommendedName>
        <fullName evidence="2">STING ligand-binding domain-containing protein</fullName>
    </recommendedName>
</protein>
<feature type="domain" description="STING ligand-binding" evidence="2">
    <location>
        <begin position="143"/>
        <end position="336"/>
    </location>
</feature>
<organism evidence="3 4">
    <name type="scientific">Melipona bicolor</name>
    <dbReference type="NCBI Taxonomy" id="60889"/>
    <lineage>
        <taxon>Eukaryota</taxon>
        <taxon>Metazoa</taxon>
        <taxon>Ecdysozoa</taxon>
        <taxon>Arthropoda</taxon>
        <taxon>Hexapoda</taxon>
        <taxon>Insecta</taxon>
        <taxon>Pterygota</taxon>
        <taxon>Neoptera</taxon>
        <taxon>Endopterygota</taxon>
        <taxon>Hymenoptera</taxon>
        <taxon>Apocrita</taxon>
        <taxon>Aculeata</taxon>
        <taxon>Apoidea</taxon>
        <taxon>Anthophila</taxon>
        <taxon>Apidae</taxon>
        <taxon>Melipona</taxon>
    </lineage>
</organism>
<gene>
    <name evidence="3" type="ORF">K0M31_008484</name>
</gene>
<dbReference type="GO" id="GO:0002218">
    <property type="term" value="P:activation of innate immune response"/>
    <property type="evidence" value="ECO:0007669"/>
    <property type="project" value="InterPro"/>
</dbReference>
<keyword evidence="1" id="KW-1133">Transmembrane helix</keyword>
<dbReference type="InterPro" id="IPR029158">
    <property type="entry name" value="STING"/>
</dbReference>
<dbReference type="GO" id="GO:0061709">
    <property type="term" value="P:reticulophagy"/>
    <property type="evidence" value="ECO:0007669"/>
    <property type="project" value="TreeGrafter"/>
</dbReference>
<dbReference type="GO" id="GO:0016239">
    <property type="term" value="P:positive regulation of macroautophagy"/>
    <property type="evidence" value="ECO:0007669"/>
    <property type="project" value="TreeGrafter"/>
</dbReference>
<keyword evidence="4" id="KW-1185">Reference proteome</keyword>